<organism evidence="2 3">
    <name type="scientific">Candidatus Chromulinivorax destructor</name>
    <dbReference type="NCBI Taxonomy" id="2066483"/>
    <lineage>
        <taxon>Bacteria</taxon>
        <taxon>Candidatus Babelota</taxon>
        <taxon>Candidatus Babeliae</taxon>
        <taxon>Candidatus Babeliales</taxon>
        <taxon>Candidatus Chromulinivoraceae</taxon>
        <taxon>Candidatus Chromulinivorax</taxon>
    </lineage>
</organism>
<evidence type="ECO:0000256" key="1">
    <source>
        <dbReference type="SAM" id="SignalP"/>
    </source>
</evidence>
<accession>A0A345ZA32</accession>
<dbReference type="KEGG" id="cdes:C0J27_00085"/>
<dbReference type="PROSITE" id="PS51257">
    <property type="entry name" value="PROKAR_LIPOPROTEIN"/>
    <property type="match status" value="1"/>
</dbReference>
<protein>
    <recommendedName>
        <fullName evidence="4">DUF4398 domain-containing protein</fullName>
    </recommendedName>
</protein>
<reference evidence="2 3" key="1">
    <citation type="submission" date="2017-12" db="EMBL/GenBank/DDBJ databases">
        <title>Chromulinavorax destructans is a abundant pathogen of dominant heterotrophic picoflagllates.</title>
        <authorList>
            <person name="Deeg C.M."/>
            <person name="Zimmer M."/>
            <person name="Suttle C.A."/>
        </authorList>
    </citation>
    <scope>NUCLEOTIDE SEQUENCE [LARGE SCALE GENOMIC DNA]</scope>
    <source>
        <strain evidence="2 3">SeV1</strain>
    </source>
</reference>
<dbReference type="AlphaFoldDB" id="A0A345ZA32"/>
<proteinExistence type="predicted"/>
<name>A0A345ZA32_9BACT</name>
<dbReference type="EMBL" id="CP025544">
    <property type="protein sequence ID" value="AXK60149.1"/>
    <property type="molecule type" value="Genomic_DNA"/>
</dbReference>
<evidence type="ECO:0000313" key="3">
    <source>
        <dbReference type="Proteomes" id="UP000254834"/>
    </source>
</evidence>
<sequence>MKNIRTKIVFLSFLLLSCYSVQAMENNTMTLSRCLIQAAYQAKDQGDELRARELFAKNKRYKQFEQSAQYENLVTAVIARDYEQERAILFVLMENSGKL</sequence>
<dbReference type="Proteomes" id="UP000254834">
    <property type="component" value="Chromosome"/>
</dbReference>
<evidence type="ECO:0000313" key="2">
    <source>
        <dbReference type="EMBL" id="AXK60149.1"/>
    </source>
</evidence>
<evidence type="ECO:0008006" key="4">
    <source>
        <dbReference type="Google" id="ProtNLM"/>
    </source>
</evidence>
<gene>
    <name evidence="2" type="ORF">C0J27_00085</name>
</gene>
<feature type="chain" id="PRO_5016715827" description="DUF4398 domain-containing protein" evidence="1">
    <location>
        <begin position="24"/>
        <end position="99"/>
    </location>
</feature>
<keyword evidence="3" id="KW-1185">Reference proteome</keyword>
<dbReference type="RefSeq" id="WP_115585164.1">
    <property type="nucleotide sequence ID" value="NZ_CP025544.1"/>
</dbReference>
<keyword evidence="1" id="KW-0732">Signal</keyword>
<feature type="signal peptide" evidence="1">
    <location>
        <begin position="1"/>
        <end position="23"/>
    </location>
</feature>